<dbReference type="PANTHER" id="PTHR43229:SF2">
    <property type="entry name" value="NODULATION PROTEIN J"/>
    <property type="match status" value="1"/>
</dbReference>
<feature type="transmembrane region" description="Helical" evidence="5">
    <location>
        <begin position="226"/>
        <end position="246"/>
    </location>
</feature>
<dbReference type="EMBL" id="JACXIZ010000002">
    <property type="protein sequence ID" value="MBD2843661.1"/>
    <property type="molecule type" value="Genomic_DNA"/>
</dbReference>
<dbReference type="RefSeq" id="WP_190913679.1">
    <property type="nucleotide sequence ID" value="NZ_JACXIZ010000002.1"/>
</dbReference>
<sequence length="251" mass="27244">MTAFLKLTAFDFRLYVRDWITIFWVLIYPILILLLFGSMFGDSPGIIPGTRYIDNYVPALCAMNVMSVGLFTLNINMVNYRETGMLRRFRVTPLPRASVLASHATQGVVLILAGAVEIILIAKLVWNIEIGVAGIGLLAVCLLLGALGFFSLGFAMSGLSNQPGAASGIAMALFFPMMFLSGIAMPLEILPAFVRAASNWVPMTYFVTLVQGVWSGQTGQSYGLELLVLAGFAAVAAALAFVLFRWENNVN</sequence>
<feature type="transmembrane region" description="Helical" evidence="5">
    <location>
        <begin position="56"/>
        <end position="78"/>
    </location>
</feature>
<protein>
    <recommendedName>
        <fullName evidence="5">Transport permease protein</fullName>
    </recommendedName>
</protein>
<evidence type="ECO:0000256" key="3">
    <source>
        <dbReference type="ARBA" id="ARBA00022989"/>
    </source>
</evidence>
<proteinExistence type="inferred from homology"/>
<comment type="caution">
    <text evidence="7">The sequence shown here is derived from an EMBL/GenBank/DDBJ whole genome shotgun (WGS) entry which is preliminary data.</text>
</comment>
<feature type="domain" description="ABC transmembrane type-2" evidence="6">
    <location>
        <begin position="20"/>
        <end position="247"/>
    </location>
</feature>
<keyword evidence="5" id="KW-1003">Cell membrane</keyword>
<feature type="transmembrane region" description="Helical" evidence="5">
    <location>
        <begin position="99"/>
        <end position="126"/>
    </location>
</feature>
<evidence type="ECO:0000313" key="7">
    <source>
        <dbReference type="EMBL" id="MBD2843661.1"/>
    </source>
</evidence>
<comment type="subcellular location">
    <subcellularLocation>
        <location evidence="5">Cell membrane</location>
        <topology evidence="5">Multi-pass membrane protein</topology>
    </subcellularLocation>
    <subcellularLocation>
        <location evidence="1">Membrane</location>
        <topology evidence="1">Multi-pass membrane protein</topology>
    </subcellularLocation>
</comment>
<evidence type="ECO:0000259" key="6">
    <source>
        <dbReference type="PROSITE" id="PS51012"/>
    </source>
</evidence>
<comment type="similarity">
    <text evidence="5">Belongs to the ABC-2 integral membrane protein family.</text>
</comment>
<name>A0A927GPW7_9BACL</name>
<dbReference type="InterPro" id="IPR013525">
    <property type="entry name" value="ABC2_TM"/>
</dbReference>
<dbReference type="GO" id="GO:0043190">
    <property type="term" value="C:ATP-binding cassette (ABC) transporter complex"/>
    <property type="evidence" value="ECO:0007669"/>
    <property type="project" value="InterPro"/>
</dbReference>
<accession>A0A927GPW7</accession>
<dbReference type="PRINTS" id="PR00164">
    <property type="entry name" value="ABC2TRNSPORT"/>
</dbReference>
<dbReference type="GO" id="GO:0140359">
    <property type="term" value="F:ABC-type transporter activity"/>
    <property type="evidence" value="ECO:0007669"/>
    <property type="project" value="InterPro"/>
</dbReference>
<keyword evidence="4 5" id="KW-0472">Membrane</keyword>
<evidence type="ECO:0000256" key="2">
    <source>
        <dbReference type="ARBA" id="ARBA00022692"/>
    </source>
</evidence>
<keyword evidence="8" id="KW-1185">Reference proteome</keyword>
<organism evidence="7 8">
    <name type="scientific">Paenibacillus sabuli</name>
    <dbReference type="NCBI Taxonomy" id="2772509"/>
    <lineage>
        <taxon>Bacteria</taxon>
        <taxon>Bacillati</taxon>
        <taxon>Bacillota</taxon>
        <taxon>Bacilli</taxon>
        <taxon>Bacillales</taxon>
        <taxon>Paenibacillaceae</taxon>
        <taxon>Paenibacillus</taxon>
    </lineage>
</organism>
<feature type="transmembrane region" description="Helical" evidence="5">
    <location>
        <begin position="168"/>
        <end position="187"/>
    </location>
</feature>
<feature type="transmembrane region" description="Helical" evidence="5">
    <location>
        <begin position="132"/>
        <end position="156"/>
    </location>
</feature>
<reference evidence="7" key="1">
    <citation type="submission" date="2020-09" db="EMBL/GenBank/DDBJ databases">
        <title>A novel bacterium of genus Paenibacillus, isolated from South China Sea.</title>
        <authorList>
            <person name="Huang H."/>
            <person name="Mo K."/>
            <person name="Hu Y."/>
        </authorList>
    </citation>
    <scope>NUCLEOTIDE SEQUENCE</scope>
    <source>
        <strain evidence="7">IB182496</strain>
    </source>
</reference>
<keyword evidence="5" id="KW-0813">Transport</keyword>
<dbReference type="PROSITE" id="PS51012">
    <property type="entry name" value="ABC_TM2"/>
    <property type="match status" value="1"/>
</dbReference>
<evidence type="ECO:0000256" key="1">
    <source>
        <dbReference type="ARBA" id="ARBA00004141"/>
    </source>
</evidence>
<evidence type="ECO:0000313" key="8">
    <source>
        <dbReference type="Proteomes" id="UP000621560"/>
    </source>
</evidence>
<dbReference type="InterPro" id="IPR000412">
    <property type="entry name" value="ABC_2_transport"/>
</dbReference>
<feature type="transmembrane region" description="Helical" evidence="5">
    <location>
        <begin position="21"/>
        <end position="41"/>
    </location>
</feature>
<dbReference type="Proteomes" id="UP000621560">
    <property type="component" value="Unassembled WGS sequence"/>
</dbReference>
<evidence type="ECO:0000256" key="5">
    <source>
        <dbReference type="RuleBase" id="RU361157"/>
    </source>
</evidence>
<gene>
    <name evidence="7" type="ORF">IDH44_00540</name>
</gene>
<dbReference type="PANTHER" id="PTHR43229">
    <property type="entry name" value="NODULATION PROTEIN J"/>
    <property type="match status" value="1"/>
</dbReference>
<evidence type="ECO:0000256" key="4">
    <source>
        <dbReference type="ARBA" id="ARBA00023136"/>
    </source>
</evidence>
<dbReference type="Pfam" id="PF01061">
    <property type="entry name" value="ABC2_membrane"/>
    <property type="match status" value="1"/>
</dbReference>
<dbReference type="PIRSF" id="PIRSF006648">
    <property type="entry name" value="DrrB"/>
    <property type="match status" value="1"/>
</dbReference>
<dbReference type="AlphaFoldDB" id="A0A927GPW7"/>
<keyword evidence="2 5" id="KW-0812">Transmembrane</keyword>
<dbReference type="InterPro" id="IPR047817">
    <property type="entry name" value="ABC2_TM_bact-type"/>
</dbReference>
<keyword evidence="3 5" id="KW-1133">Transmembrane helix</keyword>
<dbReference type="InterPro" id="IPR051784">
    <property type="entry name" value="Nod_factor_ABC_transporter"/>
</dbReference>